<dbReference type="InterPro" id="IPR017900">
    <property type="entry name" value="4Fe4S_Fe_S_CS"/>
</dbReference>
<dbReference type="Gene3D" id="2.60.40.10">
    <property type="entry name" value="Immunoglobulins"/>
    <property type="match status" value="1"/>
</dbReference>
<evidence type="ECO:0000256" key="4">
    <source>
        <dbReference type="ARBA" id="ARBA00022982"/>
    </source>
</evidence>
<protein>
    <submittedName>
        <fullName evidence="9">Cytochrome c oxidase accessory protein CcoG</fullName>
    </submittedName>
</protein>
<dbReference type="GO" id="GO:0046872">
    <property type="term" value="F:metal ion binding"/>
    <property type="evidence" value="ECO:0007669"/>
    <property type="project" value="UniProtKB-KW"/>
</dbReference>
<gene>
    <name evidence="9" type="ORF">MACH26_21390</name>
</gene>
<dbReference type="EMBL" id="AP027272">
    <property type="protein sequence ID" value="BDX06618.1"/>
    <property type="molecule type" value="Genomic_DNA"/>
</dbReference>
<dbReference type="InterPro" id="IPR051684">
    <property type="entry name" value="Electron_Trans/Redox"/>
</dbReference>
<dbReference type="AlphaFoldDB" id="A0AA48KQL3"/>
<dbReference type="Pfam" id="PF11614">
    <property type="entry name" value="FixG_C"/>
    <property type="match status" value="1"/>
</dbReference>
<dbReference type="InterPro" id="IPR032879">
    <property type="entry name" value="FixG_C"/>
</dbReference>
<keyword evidence="3" id="KW-0479">Metal-binding</keyword>
<dbReference type="SUPFAM" id="SSF54862">
    <property type="entry name" value="4Fe-4S ferredoxins"/>
    <property type="match status" value="1"/>
</dbReference>
<dbReference type="GO" id="GO:0051539">
    <property type="term" value="F:4 iron, 4 sulfur cluster binding"/>
    <property type="evidence" value="ECO:0007669"/>
    <property type="project" value="UniProtKB-KW"/>
</dbReference>
<keyword evidence="5" id="KW-0408">Iron</keyword>
<accession>A0AA48KQL3</accession>
<evidence type="ECO:0000259" key="8">
    <source>
        <dbReference type="PROSITE" id="PS51379"/>
    </source>
</evidence>
<dbReference type="NCBIfam" id="TIGR02745">
    <property type="entry name" value="ccoG_rdxA_fixG"/>
    <property type="match status" value="1"/>
</dbReference>
<feature type="domain" description="4Fe-4S ferredoxin-type" evidence="8">
    <location>
        <begin position="273"/>
        <end position="301"/>
    </location>
</feature>
<dbReference type="GO" id="GO:0005886">
    <property type="term" value="C:plasma membrane"/>
    <property type="evidence" value="ECO:0007669"/>
    <property type="project" value="TreeGrafter"/>
</dbReference>
<dbReference type="PROSITE" id="PS00198">
    <property type="entry name" value="4FE4S_FER_1"/>
    <property type="match status" value="1"/>
</dbReference>
<sequence length="487" mass="55177">MNGVQQQQRIEIKDITQVPKPQESTAVQPRDASIKRNKIYIRSVRGKIENLRRYTGLYFLLMFLALPWLQYNGKQAILLDFVQQKLHFFSLTLWPQDLTILAWLFIVAAFALFFVTAIWGRVWCGFMCPQTVFTFLFVWIEEKTEGARNKRIHLDQQSMSKQKVLKKGLKHSLWLAVSALTAITFVGYFTPIKPLLLQLSQLNIDFWTGFYIVLFTACTYGNAGWLREIMCTHICPYSRFQSSMFDDDTYTATYNAYRGEGRGPRPKRLSQQQYKSKGLGDCIDCNLCVQVCPTGIDIRNGLQYECINCGACVDACNGVMAKMGYESGLISYTSASNLKQTDNQAVNHKQSSLLRPKVIGYFAVLLVMTGLLIDSVVNLAPLDLNVIRDRNILYRETPNGNIENVYTLVVMNKTQSAQQVTLSTEGLSDAKIRGEKVITIEPNQLVKHPITIDVNASVLNERITPFQIKVMNSAGEIAISEATFFGR</sequence>
<dbReference type="RefSeq" id="WP_338292630.1">
    <property type="nucleotide sequence ID" value="NZ_AP027272.1"/>
</dbReference>
<evidence type="ECO:0000256" key="6">
    <source>
        <dbReference type="ARBA" id="ARBA00023014"/>
    </source>
</evidence>
<feature type="transmembrane region" description="Helical" evidence="7">
    <location>
        <begin position="358"/>
        <end position="380"/>
    </location>
</feature>
<evidence type="ECO:0000256" key="5">
    <source>
        <dbReference type="ARBA" id="ARBA00023004"/>
    </source>
</evidence>
<dbReference type="Gene3D" id="1.10.1060.10">
    <property type="entry name" value="Alpha-helical ferredoxin"/>
    <property type="match status" value="1"/>
</dbReference>
<dbReference type="KEGG" id="pmaw:MACH26_21390"/>
<dbReference type="InterPro" id="IPR013783">
    <property type="entry name" value="Ig-like_fold"/>
</dbReference>
<evidence type="ECO:0000256" key="3">
    <source>
        <dbReference type="ARBA" id="ARBA00022723"/>
    </source>
</evidence>
<dbReference type="Pfam" id="PF13746">
    <property type="entry name" value="Fer4_18"/>
    <property type="match status" value="1"/>
</dbReference>
<dbReference type="PROSITE" id="PS51379">
    <property type="entry name" value="4FE4S_FER_2"/>
    <property type="match status" value="1"/>
</dbReference>
<evidence type="ECO:0000313" key="10">
    <source>
        <dbReference type="Proteomes" id="UP001333710"/>
    </source>
</evidence>
<dbReference type="InterPro" id="IPR009051">
    <property type="entry name" value="Helical_ferredxn"/>
</dbReference>
<keyword evidence="7" id="KW-0812">Transmembrane</keyword>
<keyword evidence="2" id="KW-0004">4Fe-4S</keyword>
<evidence type="ECO:0000256" key="2">
    <source>
        <dbReference type="ARBA" id="ARBA00022485"/>
    </source>
</evidence>
<evidence type="ECO:0000256" key="7">
    <source>
        <dbReference type="SAM" id="Phobius"/>
    </source>
</evidence>
<name>A0AA48KQL3_9ALTE</name>
<feature type="transmembrane region" description="Helical" evidence="7">
    <location>
        <begin position="204"/>
        <end position="223"/>
    </location>
</feature>
<dbReference type="Proteomes" id="UP001333710">
    <property type="component" value="Chromosome"/>
</dbReference>
<dbReference type="PANTHER" id="PTHR30176">
    <property type="entry name" value="FERREDOXIN-TYPE PROTEIN NAPH"/>
    <property type="match status" value="1"/>
</dbReference>
<dbReference type="PANTHER" id="PTHR30176:SF3">
    <property type="entry name" value="FERREDOXIN-TYPE PROTEIN NAPH"/>
    <property type="match status" value="1"/>
</dbReference>
<keyword evidence="10" id="KW-1185">Reference proteome</keyword>
<dbReference type="InterPro" id="IPR017896">
    <property type="entry name" value="4Fe4S_Fe-S-bd"/>
</dbReference>
<organism evidence="9 10">
    <name type="scientific">Planctobacterium marinum</name>
    <dbReference type="NCBI Taxonomy" id="1631968"/>
    <lineage>
        <taxon>Bacteria</taxon>
        <taxon>Pseudomonadati</taxon>
        <taxon>Pseudomonadota</taxon>
        <taxon>Gammaproteobacteria</taxon>
        <taxon>Alteromonadales</taxon>
        <taxon>Alteromonadaceae</taxon>
        <taxon>Planctobacterium</taxon>
    </lineage>
</organism>
<keyword evidence="7" id="KW-0472">Membrane</keyword>
<dbReference type="InterPro" id="IPR014116">
    <property type="entry name" value="Cyt_c_oxidase_cbb3_FixG"/>
</dbReference>
<keyword evidence="7" id="KW-1133">Transmembrane helix</keyword>
<keyword evidence="6" id="KW-0411">Iron-sulfur</keyword>
<proteinExistence type="predicted"/>
<feature type="transmembrane region" description="Helical" evidence="7">
    <location>
        <begin position="100"/>
        <end position="120"/>
    </location>
</feature>
<evidence type="ECO:0000256" key="1">
    <source>
        <dbReference type="ARBA" id="ARBA00022448"/>
    </source>
</evidence>
<evidence type="ECO:0000313" key="9">
    <source>
        <dbReference type="EMBL" id="BDX06618.1"/>
    </source>
</evidence>
<feature type="transmembrane region" description="Helical" evidence="7">
    <location>
        <begin position="51"/>
        <end position="69"/>
    </location>
</feature>
<reference evidence="9" key="1">
    <citation type="submission" date="2023-01" db="EMBL/GenBank/DDBJ databases">
        <title>Complete genome sequence of Planctobacterium marinum strain Dej080120_11.</title>
        <authorList>
            <person name="Ueki S."/>
            <person name="Maruyama F."/>
        </authorList>
    </citation>
    <scope>NUCLEOTIDE SEQUENCE</scope>
    <source>
        <strain evidence="9">Dej080120_11</strain>
    </source>
</reference>
<keyword evidence="1" id="KW-0813">Transport</keyword>
<dbReference type="Pfam" id="PF12801">
    <property type="entry name" value="Fer4_5"/>
    <property type="match status" value="1"/>
</dbReference>
<keyword evidence="4" id="KW-0249">Electron transport</keyword>
<feature type="transmembrane region" description="Helical" evidence="7">
    <location>
        <begin position="173"/>
        <end position="192"/>
    </location>
</feature>